<name>A0ABN9WW91_9DINO</name>
<comment type="caution">
    <text evidence="2">The sequence shown here is derived from an EMBL/GenBank/DDBJ whole genome shotgun (WGS) entry which is preliminary data.</text>
</comment>
<organism evidence="2 3">
    <name type="scientific">Prorocentrum cordatum</name>
    <dbReference type="NCBI Taxonomy" id="2364126"/>
    <lineage>
        <taxon>Eukaryota</taxon>
        <taxon>Sar</taxon>
        <taxon>Alveolata</taxon>
        <taxon>Dinophyceae</taxon>
        <taxon>Prorocentrales</taxon>
        <taxon>Prorocentraceae</taxon>
        <taxon>Prorocentrum</taxon>
    </lineage>
</organism>
<keyword evidence="3" id="KW-1185">Reference proteome</keyword>
<evidence type="ECO:0000313" key="3">
    <source>
        <dbReference type="Proteomes" id="UP001189429"/>
    </source>
</evidence>
<accession>A0ABN9WW91</accession>
<feature type="region of interest" description="Disordered" evidence="1">
    <location>
        <begin position="117"/>
        <end position="220"/>
    </location>
</feature>
<dbReference type="Proteomes" id="UP001189429">
    <property type="component" value="Unassembled WGS sequence"/>
</dbReference>
<feature type="compositionally biased region" description="Basic and acidic residues" evidence="1">
    <location>
        <begin position="1"/>
        <end position="17"/>
    </location>
</feature>
<sequence>MHETTRRGRRSLRERAARARTPGCMHRQALRVKKGTAPSRLGHQRVYLKGCVCACLSLLGTSGPLLGQAVPCQACRRRRAAPVQLSPPPLAEAGGAAGTGGACLPEPDFMLEPAGAMPQTSTAGRTPRKDRGDARSLCGRTAPPARRGNSRSWRKCRSRQALTNIEQARGRWRPRTAASRLEYNQPEGTHGRGGAEGADRRPSLRGAPAAARRQKKTRRVRERLHGAELVVQAVSFESEML</sequence>
<feature type="compositionally biased region" description="Basic residues" evidence="1">
    <location>
        <begin position="148"/>
        <end position="158"/>
    </location>
</feature>
<evidence type="ECO:0000313" key="2">
    <source>
        <dbReference type="EMBL" id="CAK0891126.1"/>
    </source>
</evidence>
<gene>
    <name evidence="2" type="ORF">PCOR1329_LOCUS71157</name>
</gene>
<reference evidence="2" key="1">
    <citation type="submission" date="2023-10" db="EMBL/GenBank/DDBJ databases">
        <authorList>
            <person name="Chen Y."/>
            <person name="Shah S."/>
            <person name="Dougan E. K."/>
            <person name="Thang M."/>
            <person name="Chan C."/>
        </authorList>
    </citation>
    <scope>NUCLEOTIDE SEQUENCE [LARGE SCALE GENOMIC DNA]</scope>
</reference>
<evidence type="ECO:0000256" key="1">
    <source>
        <dbReference type="SAM" id="MobiDB-lite"/>
    </source>
</evidence>
<protein>
    <submittedName>
        <fullName evidence="2">Uncharacterized protein</fullName>
    </submittedName>
</protein>
<proteinExistence type="predicted"/>
<feature type="region of interest" description="Disordered" evidence="1">
    <location>
        <begin position="1"/>
        <end position="22"/>
    </location>
</feature>
<dbReference type="EMBL" id="CAUYUJ010019431">
    <property type="protein sequence ID" value="CAK0891126.1"/>
    <property type="molecule type" value="Genomic_DNA"/>
</dbReference>